<dbReference type="InterPro" id="IPR036881">
    <property type="entry name" value="Glyco_hydro_3_C_sf"/>
</dbReference>
<dbReference type="Pfam" id="PF01915">
    <property type="entry name" value="Glyco_hydro_3_C"/>
    <property type="match status" value="1"/>
</dbReference>
<dbReference type="InterPro" id="IPR001764">
    <property type="entry name" value="Glyco_hydro_3_N"/>
</dbReference>
<dbReference type="GO" id="GO:0009251">
    <property type="term" value="P:glucan catabolic process"/>
    <property type="evidence" value="ECO:0007669"/>
    <property type="project" value="TreeGrafter"/>
</dbReference>
<dbReference type="PANTHER" id="PTHR30620:SF16">
    <property type="entry name" value="LYSOSOMAL BETA GLUCOSIDASE"/>
    <property type="match status" value="1"/>
</dbReference>
<dbReference type="RefSeq" id="XP_008614535.1">
    <property type="nucleotide sequence ID" value="XM_008616313.1"/>
</dbReference>
<evidence type="ECO:0000256" key="3">
    <source>
        <dbReference type="ARBA" id="ARBA00012744"/>
    </source>
</evidence>
<dbReference type="SMART" id="SM01217">
    <property type="entry name" value="Fn3_like"/>
    <property type="match status" value="1"/>
</dbReference>
<dbReference type="Gene3D" id="2.60.40.10">
    <property type="entry name" value="Immunoglobulins"/>
    <property type="match status" value="1"/>
</dbReference>
<dbReference type="OrthoDB" id="416222at2759"/>
<comment type="catalytic activity">
    <reaction evidence="1">
        <text>Hydrolysis of terminal, non-reducing beta-D-glucosyl residues with release of beta-D-glucose.</text>
        <dbReference type="EC" id="3.2.1.21"/>
    </reaction>
</comment>
<evidence type="ECO:0000256" key="1">
    <source>
        <dbReference type="ARBA" id="ARBA00000448"/>
    </source>
</evidence>
<evidence type="ECO:0000259" key="7">
    <source>
        <dbReference type="SMART" id="SM01217"/>
    </source>
</evidence>
<dbReference type="VEuPathDB" id="FungiDB:SDRG_10329"/>
<dbReference type="GeneID" id="19951056"/>
<dbReference type="InterPro" id="IPR026891">
    <property type="entry name" value="Fn3-like"/>
</dbReference>
<feature type="domain" description="Fibronectin type III-like" evidence="7">
    <location>
        <begin position="728"/>
        <end position="802"/>
    </location>
</feature>
<proteinExistence type="inferred from homology"/>
<comment type="similarity">
    <text evidence="2">Belongs to the glycosyl hydrolase 3 family.</text>
</comment>
<dbReference type="Gene3D" id="3.40.50.1700">
    <property type="entry name" value="Glycoside hydrolase family 3 C-terminal domain"/>
    <property type="match status" value="1"/>
</dbReference>
<dbReference type="AlphaFoldDB" id="T0RIG4"/>
<evidence type="ECO:0000256" key="2">
    <source>
        <dbReference type="ARBA" id="ARBA00005336"/>
    </source>
</evidence>
<gene>
    <name evidence="8" type="ORF">SDRG_10329</name>
</gene>
<dbReference type="InterPro" id="IPR017853">
    <property type="entry name" value="GH"/>
</dbReference>
<dbReference type="OMA" id="PMWVNAE"/>
<dbReference type="STRING" id="1156394.T0RIG4"/>
<dbReference type="InterPro" id="IPR051915">
    <property type="entry name" value="Cellulose_Degrad_GH3"/>
</dbReference>
<keyword evidence="4" id="KW-0732">Signal</keyword>
<evidence type="ECO:0000256" key="5">
    <source>
        <dbReference type="ARBA" id="ARBA00022801"/>
    </source>
</evidence>
<dbReference type="Gene3D" id="3.20.20.300">
    <property type="entry name" value="Glycoside hydrolase, family 3, N-terminal domain"/>
    <property type="match status" value="1"/>
</dbReference>
<dbReference type="SUPFAM" id="SSF51445">
    <property type="entry name" value="(Trans)glycosidases"/>
    <property type="match status" value="1"/>
</dbReference>
<evidence type="ECO:0000256" key="4">
    <source>
        <dbReference type="ARBA" id="ARBA00022729"/>
    </source>
</evidence>
<dbReference type="PRINTS" id="PR00133">
    <property type="entry name" value="GLHYDRLASE3"/>
</dbReference>
<dbReference type="InterPro" id="IPR036962">
    <property type="entry name" value="Glyco_hydro_3_N_sf"/>
</dbReference>
<dbReference type="PANTHER" id="PTHR30620">
    <property type="entry name" value="PERIPLASMIC BETA-GLUCOSIDASE-RELATED"/>
    <property type="match status" value="1"/>
</dbReference>
<keyword evidence="6" id="KW-0326">Glycosidase</keyword>
<dbReference type="SUPFAM" id="SSF52279">
    <property type="entry name" value="Beta-D-glucan exohydrolase, C-terminal domain"/>
    <property type="match status" value="1"/>
</dbReference>
<accession>T0RIG4</accession>
<dbReference type="eggNOG" id="ENOG502QQ55">
    <property type="taxonomic scope" value="Eukaryota"/>
</dbReference>
<evidence type="ECO:0000313" key="9">
    <source>
        <dbReference type="Proteomes" id="UP000030762"/>
    </source>
</evidence>
<evidence type="ECO:0000313" key="8">
    <source>
        <dbReference type="EMBL" id="EQC32133.1"/>
    </source>
</evidence>
<dbReference type="GO" id="GO:0008422">
    <property type="term" value="F:beta-glucosidase activity"/>
    <property type="evidence" value="ECO:0007669"/>
    <property type="project" value="UniProtKB-EC"/>
</dbReference>
<dbReference type="Proteomes" id="UP000030762">
    <property type="component" value="Unassembled WGS sequence"/>
</dbReference>
<dbReference type="FunFam" id="3.20.20.300:FF:000007">
    <property type="entry name" value="Lysosomal beta glucosidase"/>
    <property type="match status" value="1"/>
</dbReference>
<evidence type="ECO:0000256" key="6">
    <source>
        <dbReference type="ARBA" id="ARBA00023295"/>
    </source>
</evidence>
<dbReference type="InterPro" id="IPR002772">
    <property type="entry name" value="Glyco_hydro_3_C"/>
</dbReference>
<reference evidence="8 9" key="1">
    <citation type="submission" date="2012-04" db="EMBL/GenBank/DDBJ databases">
        <title>The Genome Sequence of Saprolegnia declina VS20.</title>
        <authorList>
            <consortium name="The Broad Institute Genome Sequencing Platform"/>
            <person name="Russ C."/>
            <person name="Nusbaum C."/>
            <person name="Tyler B."/>
            <person name="van West P."/>
            <person name="Dieguez-Uribeondo J."/>
            <person name="de Bruijn I."/>
            <person name="Tripathy S."/>
            <person name="Jiang R."/>
            <person name="Young S.K."/>
            <person name="Zeng Q."/>
            <person name="Gargeya S."/>
            <person name="Fitzgerald M."/>
            <person name="Haas B."/>
            <person name="Abouelleil A."/>
            <person name="Alvarado L."/>
            <person name="Arachchi H.M."/>
            <person name="Berlin A."/>
            <person name="Chapman S.B."/>
            <person name="Goldberg J."/>
            <person name="Griggs A."/>
            <person name="Gujja S."/>
            <person name="Hansen M."/>
            <person name="Howarth C."/>
            <person name="Imamovic A."/>
            <person name="Larimer J."/>
            <person name="McCowen C."/>
            <person name="Montmayeur A."/>
            <person name="Murphy C."/>
            <person name="Neiman D."/>
            <person name="Pearson M."/>
            <person name="Priest M."/>
            <person name="Roberts A."/>
            <person name="Saif S."/>
            <person name="Shea T."/>
            <person name="Sisk P."/>
            <person name="Sykes S."/>
            <person name="Wortman J."/>
            <person name="Nusbaum C."/>
            <person name="Birren B."/>
        </authorList>
    </citation>
    <scope>NUCLEOTIDE SEQUENCE [LARGE SCALE GENOMIC DNA]</scope>
    <source>
        <strain evidence="8 9">VS20</strain>
    </source>
</reference>
<dbReference type="Pfam" id="PF14310">
    <property type="entry name" value="Fn3-like"/>
    <property type="match status" value="1"/>
</dbReference>
<dbReference type="EMBL" id="JH767165">
    <property type="protein sequence ID" value="EQC32133.1"/>
    <property type="molecule type" value="Genomic_DNA"/>
</dbReference>
<protein>
    <recommendedName>
        <fullName evidence="3">beta-glucosidase</fullName>
        <ecNumber evidence="3">3.2.1.21</ecNumber>
    </recommendedName>
</protein>
<keyword evidence="9" id="KW-1185">Reference proteome</keyword>
<dbReference type="InParanoid" id="T0RIG4"/>
<dbReference type="InterPro" id="IPR013783">
    <property type="entry name" value="Ig-like_fold"/>
</dbReference>
<dbReference type="Pfam" id="PF00933">
    <property type="entry name" value="Glyco_hydro_3"/>
    <property type="match status" value="1"/>
</dbReference>
<organism evidence="8 9">
    <name type="scientific">Saprolegnia diclina (strain VS20)</name>
    <dbReference type="NCBI Taxonomy" id="1156394"/>
    <lineage>
        <taxon>Eukaryota</taxon>
        <taxon>Sar</taxon>
        <taxon>Stramenopiles</taxon>
        <taxon>Oomycota</taxon>
        <taxon>Saprolegniomycetes</taxon>
        <taxon>Saprolegniales</taxon>
        <taxon>Saprolegniaceae</taxon>
        <taxon>Saprolegnia</taxon>
    </lineage>
</organism>
<keyword evidence="5" id="KW-0378">Hydrolase</keyword>
<sequence>MSRRDSRMMLYLGGVASVAWCMVYMAQVHTTMLAPAPLAGAMHLAAAPSDADRVEALLKSMTLAQKVGQMTQIDIGDILYGKSREPALAINRAKVAVYAKLGIGSYFNSPFDANSSPHGRVGWSASEWRVVLNTIAAIYKEHSAVPFIYGIDTTHGANYVRNATLFPQPLALASTFNVDLAYAMGRIEAKDSLAAGIPWIFSPVLGIAMQPKWSRVYETMGEDPHVVSTLGVAVIRGIQSSNASAACMKHFIGYSNPTSGNDRADSIITDFDLVNYYAPPFLAAVRDGNVLSAMETYTSVNGDPVVQSTKLLQGLLRNDMAFDGLLVSDDDEIHRLVAEHHVAATELEALQMVMDHTSLDMNMVSKKHRATSLLLKLVNASTIPEARLDSSVRRILTLKQRLGLLDAPPSTHENLVATVGSDEDRALAATAADESVVLLLNKPVEPVDAVNPKMVLPIQNPNAKIFVTGPLADNKAYLCGGWTVYWQGTDDSDAIPYGRTIKEAVAARFPNVVYAEGVPVLDTDVDANAGPPGSVHAMSAPQAANHSAALALAAAADYTIVVVGEAPYAEKSGDLDDLTLPSGQLEYIAALSRVTTTNVIVVVITGRPRLLGHSLRHVHGVLVSFLPCAGGGDAIAKVIAGDVNPSGRLPLTYPATTGHALPYFHRANVACTEGFKECPVQWPFGAGLSYTTFKYDNLTLSAWRVDKVTGRLRVDVSVTNVGTRAGKEVVLLFLSQKVRRFAVPEAKLLKRFTKIELAPSASTTVSFELSFDDWSFALPQIGHGLNRTAEDGLFHLMIKHDTTCGGAKKNPLCAHFHLV</sequence>
<name>T0RIG4_SAPDV</name>
<dbReference type="EC" id="3.2.1.21" evidence="3"/>